<evidence type="ECO:0000256" key="10">
    <source>
        <dbReference type="PIRNR" id="PIRNR006268"/>
    </source>
</evidence>
<keyword evidence="6 10" id="KW-0274">FAD</keyword>
<evidence type="ECO:0000256" key="2">
    <source>
        <dbReference type="ARBA" id="ARBA00016337"/>
    </source>
</evidence>
<dbReference type="OrthoDB" id="9778595at2"/>
<dbReference type="PANTHER" id="PTHR30040">
    <property type="entry name" value="THIAMINE BIOSYNTHESIS LIPOPROTEIN APBE"/>
    <property type="match status" value="1"/>
</dbReference>
<evidence type="ECO:0000256" key="7">
    <source>
        <dbReference type="ARBA" id="ARBA00022842"/>
    </source>
</evidence>
<keyword evidence="12" id="KW-0732">Signal</keyword>
<evidence type="ECO:0000256" key="6">
    <source>
        <dbReference type="ARBA" id="ARBA00022827"/>
    </source>
</evidence>
<organism evidence="13 14">
    <name type="scientific">Brevifollis gellanilyticus</name>
    <dbReference type="NCBI Taxonomy" id="748831"/>
    <lineage>
        <taxon>Bacteria</taxon>
        <taxon>Pseudomonadati</taxon>
        <taxon>Verrucomicrobiota</taxon>
        <taxon>Verrucomicrobiia</taxon>
        <taxon>Verrucomicrobiales</taxon>
        <taxon>Verrucomicrobiaceae</taxon>
    </lineage>
</organism>
<evidence type="ECO:0000256" key="11">
    <source>
        <dbReference type="PIRSR" id="PIRSR006268-2"/>
    </source>
</evidence>
<evidence type="ECO:0000256" key="1">
    <source>
        <dbReference type="ARBA" id="ARBA00011955"/>
    </source>
</evidence>
<evidence type="ECO:0000256" key="3">
    <source>
        <dbReference type="ARBA" id="ARBA00022630"/>
    </source>
</evidence>
<dbReference type="Proteomes" id="UP000321577">
    <property type="component" value="Unassembled WGS sequence"/>
</dbReference>
<dbReference type="GO" id="GO:0016740">
    <property type="term" value="F:transferase activity"/>
    <property type="evidence" value="ECO:0007669"/>
    <property type="project" value="UniProtKB-UniRule"/>
</dbReference>
<protein>
    <recommendedName>
        <fullName evidence="2 10">FAD:protein FMN transferase</fullName>
        <ecNumber evidence="1 10">2.7.1.180</ecNumber>
    </recommendedName>
    <alternativeName>
        <fullName evidence="8 10">Flavin transferase</fullName>
    </alternativeName>
</protein>
<dbReference type="Pfam" id="PF02424">
    <property type="entry name" value="ApbE"/>
    <property type="match status" value="1"/>
</dbReference>
<keyword evidence="4 10" id="KW-0808">Transferase</keyword>
<evidence type="ECO:0000256" key="4">
    <source>
        <dbReference type="ARBA" id="ARBA00022679"/>
    </source>
</evidence>
<accession>A0A512MFS3</accession>
<feature type="binding site" evidence="11">
    <location>
        <position position="285"/>
    </location>
    <ligand>
        <name>Mg(2+)</name>
        <dbReference type="ChEBI" id="CHEBI:18420"/>
    </ligand>
</feature>
<dbReference type="Gene3D" id="3.10.520.10">
    <property type="entry name" value="ApbE-like domains"/>
    <property type="match status" value="1"/>
</dbReference>
<dbReference type="EC" id="2.7.1.180" evidence="1 10"/>
<keyword evidence="3 10" id="KW-0285">Flavoprotein</keyword>
<sequence length="311" mass="33649">MSCVVRQIIALLLLTASMSAAADLVRHDFSGSGMSTTFRIACYAESKEAAAKAVDACLERVAYLNAIFTDYDPASELMKLCSPEAAYPRKVSRELFDLLQRSRELAEKTEGAFDPTCGHVTHLWRRAKRLKKLPPADRLAQAVAATDWRRITLHPETQSVTLTPGTLIDLGGIAKGYAADECLRVLKQHGITRAVVLAGGDTSAGDPPPNEEGWEVTLRTDSQHESSIRLANRCVSTSGDLYQFTEIEGVRYSHIVSPKTGLGLRERVACSVSAPDCTTSDALATAMCVLGKTKGAEVAARIPGVELRFPE</sequence>
<dbReference type="GO" id="GO:0046872">
    <property type="term" value="F:metal ion binding"/>
    <property type="evidence" value="ECO:0007669"/>
    <property type="project" value="UniProtKB-UniRule"/>
</dbReference>
<dbReference type="InterPro" id="IPR024932">
    <property type="entry name" value="ApbE"/>
</dbReference>
<dbReference type="InterPro" id="IPR003374">
    <property type="entry name" value="ApbE-like_sf"/>
</dbReference>
<dbReference type="AlphaFoldDB" id="A0A512MFS3"/>
<evidence type="ECO:0000256" key="5">
    <source>
        <dbReference type="ARBA" id="ARBA00022723"/>
    </source>
</evidence>
<dbReference type="PANTHER" id="PTHR30040:SF2">
    <property type="entry name" value="FAD:PROTEIN FMN TRANSFERASE"/>
    <property type="match status" value="1"/>
</dbReference>
<keyword evidence="5 10" id="KW-0479">Metal-binding</keyword>
<comment type="caution">
    <text evidence="13">The sequence shown here is derived from an EMBL/GenBank/DDBJ whole genome shotgun (WGS) entry which is preliminary data.</text>
</comment>
<evidence type="ECO:0000256" key="9">
    <source>
        <dbReference type="ARBA" id="ARBA00048540"/>
    </source>
</evidence>
<evidence type="ECO:0000256" key="8">
    <source>
        <dbReference type="ARBA" id="ARBA00031306"/>
    </source>
</evidence>
<comment type="cofactor">
    <cofactor evidence="11">
        <name>Mg(2+)</name>
        <dbReference type="ChEBI" id="CHEBI:18420"/>
    </cofactor>
    <cofactor evidence="11">
        <name>Mn(2+)</name>
        <dbReference type="ChEBI" id="CHEBI:29035"/>
    </cofactor>
    <text evidence="11">Magnesium. Can also use manganese.</text>
</comment>
<evidence type="ECO:0000256" key="12">
    <source>
        <dbReference type="SAM" id="SignalP"/>
    </source>
</evidence>
<feature type="binding site" evidence="11">
    <location>
        <position position="281"/>
    </location>
    <ligand>
        <name>Mg(2+)</name>
        <dbReference type="ChEBI" id="CHEBI:18420"/>
    </ligand>
</feature>
<evidence type="ECO:0000313" key="14">
    <source>
        <dbReference type="Proteomes" id="UP000321577"/>
    </source>
</evidence>
<proteinExistence type="inferred from homology"/>
<feature type="chain" id="PRO_5039894431" description="FAD:protein FMN transferase" evidence="12">
    <location>
        <begin position="23"/>
        <end position="311"/>
    </location>
</feature>
<feature type="signal peptide" evidence="12">
    <location>
        <begin position="1"/>
        <end position="22"/>
    </location>
</feature>
<dbReference type="PIRSF" id="PIRSF006268">
    <property type="entry name" value="ApbE"/>
    <property type="match status" value="1"/>
</dbReference>
<evidence type="ECO:0000313" key="13">
    <source>
        <dbReference type="EMBL" id="GEP45593.1"/>
    </source>
</evidence>
<dbReference type="SUPFAM" id="SSF143631">
    <property type="entry name" value="ApbE-like"/>
    <property type="match status" value="1"/>
</dbReference>
<feature type="binding site" evidence="11">
    <location>
        <position position="172"/>
    </location>
    <ligand>
        <name>Mg(2+)</name>
        <dbReference type="ChEBI" id="CHEBI:18420"/>
    </ligand>
</feature>
<name>A0A512MFS3_9BACT</name>
<dbReference type="RefSeq" id="WP_146854641.1">
    <property type="nucleotide sequence ID" value="NZ_BKAG01000053.1"/>
</dbReference>
<comment type="catalytic activity">
    <reaction evidence="9 10">
        <text>L-threonyl-[protein] + FAD = FMN-L-threonyl-[protein] + AMP + H(+)</text>
        <dbReference type="Rhea" id="RHEA:36847"/>
        <dbReference type="Rhea" id="RHEA-COMP:11060"/>
        <dbReference type="Rhea" id="RHEA-COMP:11061"/>
        <dbReference type="ChEBI" id="CHEBI:15378"/>
        <dbReference type="ChEBI" id="CHEBI:30013"/>
        <dbReference type="ChEBI" id="CHEBI:57692"/>
        <dbReference type="ChEBI" id="CHEBI:74257"/>
        <dbReference type="ChEBI" id="CHEBI:456215"/>
        <dbReference type="EC" id="2.7.1.180"/>
    </reaction>
</comment>
<gene>
    <name evidence="13" type="ORF">BGE01nite_48840</name>
</gene>
<keyword evidence="13" id="KW-0449">Lipoprotein</keyword>
<dbReference type="EMBL" id="BKAG01000053">
    <property type="protein sequence ID" value="GEP45593.1"/>
    <property type="molecule type" value="Genomic_DNA"/>
</dbReference>
<reference evidence="13 14" key="1">
    <citation type="submission" date="2019-07" db="EMBL/GenBank/DDBJ databases">
        <title>Whole genome shotgun sequence of Brevifollis gellanilyticus NBRC 108608.</title>
        <authorList>
            <person name="Hosoyama A."/>
            <person name="Uohara A."/>
            <person name="Ohji S."/>
            <person name="Ichikawa N."/>
        </authorList>
    </citation>
    <scope>NUCLEOTIDE SEQUENCE [LARGE SCALE GENOMIC DNA]</scope>
    <source>
        <strain evidence="13 14">NBRC 108608</strain>
    </source>
</reference>
<keyword evidence="14" id="KW-1185">Reference proteome</keyword>
<comment type="similarity">
    <text evidence="10">Belongs to the ApbE family.</text>
</comment>
<keyword evidence="7 10" id="KW-0460">Magnesium</keyword>